<evidence type="ECO:0000313" key="2">
    <source>
        <dbReference type="Proteomes" id="UP000254537"/>
    </source>
</evidence>
<accession>A0A345Y9T0</accession>
<dbReference type="AlphaFoldDB" id="A0A345Y9T0"/>
<protein>
    <submittedName>
        <fullName evidence="1">DUF1289 domain-containing protein</fullName>
    </submittedName>
</protein>
<dbReference type="OrthoDB" id="5296987at2"/>
<dbReference type="Proteomes" id="UP000254537">
    <property type="component" value="Chromosome"/>
</dbReference>
<evidence type="ECO:0000313" key="1">
    <source>
        <dbReference type="EMBL" id="AXK40682.1"/>
    </source>
</evidence>
<dbReference type="PANTHER" id="PTHR35175">
    <property type="entry name" value="DUF1289 DOMAIN-CONTAINING PROTEIN"/>
    <property type="match status" value="1"/>
</dbReference>
<dbReference type="KEGG" id="ccah:DWG20_15325"/>
<dbReference type="EMBL" id="CP031337">
    <property type="protein sequence ID" value="AXK40682.1"/>
    <property type="molecule type" value="Genomic_DNA"/>
</dbReference>
<sequence length="139" mass="15233">MTNAEQRDSPCVALCTTALGDPVCRGCGRTFDEVAHWTLLDADQKRDVWQRLDARRRLLEIGLQHGCLVAVELDVAGDEWAWVPALPELPRFRLARGDDGLRLLVRDPGQGDVEEAALPDGVAPSAESFAALLAERFAI</sequence>
<dbReference type="InterPro" id="IPR010710">
    <property type="entry name" value="DUF1289"/>
</dbReference>
<dbReference type="PANTHER" id="PTHR35175:SF1">
    <property type="entry name" value="OXIDOREDUCTASE"/>
    <property type="match status" value="1"/>
</dbReference>
<proteinExistence type="predicted"/>
<dbReference type="RefSeq" id="WP_115434609.1">
    <property type="nucleotide sequence ID" value="NZ_CP031337.1"/>
</dbReference>
<gene>
    <name evidence="1" type="ORF">DWG20_15325</name>
</gene>
<dbReference type="Pfam" id="PF06945">
    <property type="entry name" value="DUF1289"/>
    <property type="match status" value="1"/>
</dbReference>
<organism evidence="1 2">
    <name type="scientific">Crenobacter cavernae</name>
    <dbReference type="NCBI Taxonomy" id="2290923"/>
    <lineage>
        <taxon>Bacteria</taxon>
        <taxon>Pseudomonadati</taxon>
        <taxon>Pseudomonadota</taxon>
        <taxon>Betaproteobacteria</taxon>
        <taxon>Neisseriales</taxon>
        <taxon>Neisseriaceae</taxon>
        <taxon>Crenobacter</taxon>
    </lineage>
</organism>
<name>A0A345Y9T0_9NEIS</name>
<reference evidence="1 2" key="1">
    <citation type="submission" date="2018-07" db="EMBL/GenBank/DDBJ databases">
        <title>Crenobacter cavernae sp. nov., isolated from a karst cave.</title>
        <authorList>
            <person name="Zhu H."/>
        </authorList>
    </citation>
    <scope>NUCLEOTIDE SEQUENCE [LARGE SCALE GENOMIC DNA]</scope>
    <source>
        <strain evidence="1 2">K1W11S-77</strain>
    </source>
</reference>